<proteinExistence type="predicted"/>
<dbReference type="PANTHER" id="PTHR43065">
    <property type="entry name" value="SENSOR HISTIDINE KINASE"/>
    <property type="match status" value="1"/>
</dbReference>
<feature type="transmembrane region" description="Helical" evidence="7">
    <location>
        <begin position="202"/>
        <end position="222"/>
    </location>
</feature>
<feature type="domain" description="Histidine kinase" evidence="8">
    <location>
        <begin position="293"/>
        <end position="506"/>
    </location>
</feature>
<dbReference type="PRINTS" id="PR00344">
    <property type="entry name" value="BCTRLSENSOR"/>
</dbReference>
<comment type="subcellular location">
    <subcellularLocation>
        <location evidence="2">Membrane</location>
    </subcellularLocation>
</comment>
<evidence type="ECO:0000259" key="9">
    <source>
        <dbReference type="PROSITE" id="PS50885"/>
    </source>
</evidence>
<reference evidence="10 11" key="1">
    <citation type="submission" date="2020-08" db="EMBL/GenBank/DDBJ databases">
        <title>Bridging the membrane lipid divide: bacteria of the FCB group superphylum have the potential to synthesize archaeal ether lipids.</title>
        <authorList>
            <person name="Villanueva L."/>
            <person name="Von Meijenfeldt F.A.B."/>
            <person name="Westbye A.B."/>
            <person name="Yadav S."/>
            <person name="Hopmans E.C."/>
            <person name="Dutilh B.E."/>
            <person name="Sinninghe Damste J.S."/>
        </authorList>
    </citation>
    <scope>NUCLEOTIDE SEQUENCE [LARGE SCALE GENOMIC DNA]</scope>
    <source>
        <strain evidence="10">NIOZ-UU82</strain>
    </source>
</reference>
<evidence type="ECO:0000256" key="6">
    <source>
        <dbReference type="ARBA" id="ARBA00022777"/>
    </source>
</evidence>
<dbReference type="AlphaFoldDB" id="A0A8J6T7G3"/>
<dbReference type="InterPro" id="IPR003660">
    <property type="entry name" value="HAMP_dom"/>
</dbReference>
<comment type="catalytic activity">
    <reaction evidence="1">
        <text>ATP + protein L-histidine = ADP + protein N-phospho-L-histidine.</text>
        <dbReference type="EC" id="2.7.13.3"/>
    </reaction>
</comment>
<sequence>MTNTLEFKSSFINNSEKKTALDTEGRDLLARPRFSLRLHLLLVFILFSFLSMAIIIGSVIAISSIDKKMHFVQTSERYLFEIAQARRWEKNYFLYDTNLEDAVQSAGNAKTFLSQNLKKFITVLSAEETAGMIEHLEKYRSLLQDLQDLTVLKKNGIENTEKKNKIETSLRKHGAEMVKVAAALVYKEQNSMNAMLHLIQRIPIYCFAVVLLLTIFLARFLVKRLIRPLNLLIESTQRIAKGDFSPVPPICKYRGEFTAVEVAINQMCRELKSREVAMVESHKLRAIGTLTAGVAHELNNPLNNIMLTAHAMLEDHNNLSEDGLLEMINDLINEADKSRSIIRNLLDFSRESESVSEPLDLGALVGETIKLTLNQAKVSGVKIETQIQPDLPRIRGDKQQLKQVFLNLILNALDAVEKEGNIKINVKKADSPKFLAVQVEDNGCGIPSHILPNIFDPFFTTKGPGKGTGLGLSVSHGIITMHRGQISIETEEGKYTRFTVTLPFRTVPAVLNKT</sequence>
<dbReference type="InterPro" id="IPR003661">
    <property type="entry name" value="HisK_dim/P_dom"/>
</dbReference>
<accession>A0A8J6T7G3</accession>
<dbReference type="InterPro" id="IPR003594">
    <property type="entry name" value="HATPase_dom"/>
</dbReference>
<evidence type="ECO:0000256" key="4">
    <source>
        <dbReference type="ARBA" id="ARBA00022553"/>
    </source>
</evidence>
<evidence type="ECO:0000259" key="8">
    <source>
        <dbReference type="PROSITE" id="PS50109"/>
    </source>
</evidence>
<dbReference type="Pfam" id="PF02518">
    <property type="entry name" value="HATPase_c"/>
    <property type="match status" value="1"/>
</dbReference>
<organism evidence="10 11">
    <name type="scientific">Candidatus Desulfaltia bathyphila</name>
    <dbReference type="NCBI Taxonomy" id="2841697"/>
    <lineage>
        <taxon>Bacteria</taxon>
        <taxon>Pseudomonadati</taxon>
        <taxon>Thermodesulfobacteriota</taxon>
        <taxon>Desulfobacteria</taxon>
        <taxon>Desulfobacterales</taxon>
        <taxon>Desulfobacterales incertae sedis</taxon>
        <taxon>Candidatus Desulfaltia</taxon>
    </lineage>
</organism>
<dbReference type="SMART" id="SM00304">
    <property type="entry name" value="HAMP"/>
    <property type="match status" value="1"/>
</dbReference>
<dbReference type="Gene3D" id="6.10.340.10">
    <property type="match status" value="1"/>
</dbReference>
<dbReference type="Gene3D" id="3.30.565.10">
    <property type="entry name" value="Histidine kinase-like ATPase, C-terminal domain"/>
    <property type="match status" value="1"/>
</dbReference>
<dbReference type="Pfam" id="PF00672">
    <property type="entry name" value="HAMP"/>
    <property type="match status" value="1"/>
</dbReference>
<evidence type="ECO:0000256" key="7">
    <source>
        <dbReference type="SAM" id="Phobius"/>
    </source>
</evidence>
<dbReference type="PROSITE" id="PS50885">
    <property type="entry name" value="HAMP"/>
    <property type="match status" value="1"/>
</dbReference>
<dbReference type="SMART" id="SM00388">
    <property type="entry name" value="HisKA"/>
    <property type="match status" value="1"/>
</dbReference>
<dbReference type="PANTHER" id="PTHR43065:SF42">
    <property type="entry name" value="TWO-COMPONENT SENSOR PPRA"/>
    <property type="match status" value="1"/>
</dbReference>
<dbReference type="SUPFAM" id="SSF55874">
    <property type="entry name" value="ATPase domain of HSP90 chaperone/DNA topoisomerase II/histidine kinase"/>
    <property type="match status" value="1"/>
</dbReference>
<dbReference type="InterPro" id="IPR005467">
    <property type="entry name" value="His_kinase_dom"/>
</dbReference>
<dbReference type="SUPFAM" id="SSF47384">
    <property type="entry name" value="Homodimeric domain of signal transducing histidine kinase"/>
    <property type="match status" value="1"/>
</dbReference>
<evidence type="ECO:0000256" key="5">
    <source>
        <dbReference type="ARBA" id="ARBA00022679"/>
    </source>
</evidence>
<dbReference type="EC" id="2.7.13.3" evidence="3"/>
<keyword evidence="6" id="KW-0418">Kinase</keyword>
<dbReference type="CDD" id="cd00082">
    <property type="entry name" value="HisKA"/>
    <property type="match status" value="1"/>
</dbReference>
<evidence type="ECO:0000256" key="3">
    <source>
        <dbReference type="ARBA" id="ARBA00012438"/>
    </source>
</evidence>
<evidence type="ECO:0000256" key="2">
    <source>
        <dbReference type="ARBA" id="ARBA00004370"/>
    </source>
</evidence>
<dbReference type="SUPFAM" id="SSF158472">
    <property type="entry name" value="HAMP domain-like"/>
    <property type="match status" value="1"/>
</dbReference>
<evidence type="ECO:0000256" key="1">
    <source>
        <dbReference type="ARBA" id="ARBA00000085"/>
    </source>
</evidence>
<dbReference type="CDD" id="cd06225">
    <property type="entry name" value="HAMP"/>
    <property type="match status" value="1"/>
</dbReference>
<dbReference type="Pfam" id="PF00512">
    <property type="entry name" value="HisKA"/>
    <property type="match status" value="1"/>
</dbReference>
<keyword evidence="7" id="KW-0472">Membrane</keyword>
<dbReference type="EMBL" id="JACNLL010000037">
    <property type="protein sequence ID" value="MBC8199139.1"/>
    <property type="molecule type" value="Genomic_DNA"/>
</dbReference>
<protein>
    <recommendedName>
        <fullName evidence="3">histidine kinase</fullName>
        <ecNumber evidence="3">2.7.13.3</ecNumber>
    </recommendedName>
</protein>
<dbReference type="InterPro" id="IPR004358">
    <property type="entry name" value="Sig_transdc_His_kin-like_C"/>
</dbReference>
<evidence type="ECO:0000313" key="10">
    <source>
        <dbReference type="EMBL" id="MBC8199139.1"/>
    </source>
</evidence>
<dbReference type="InterPro" id="IPR036890">
    <property type="entry name" value="HATPase_C_sf"/>
</dbReference>
<dbReference type="GO" id="GO:0016020">
    <property type="term" value="C:membrane"/>
    <property type="evidence" value="ECO:0007669"/>
    <property type="project" value="UniProtKB-SubCell"/>
</dbReference>
<keyword evidence="5" id="KW-0808">Transferase</keyword>
<keyword evidence="7" id="KW-1133">Transmembrane helix</keyword>
<dbReference type="SMART" id="SM00387">
    <property type="entry name" value="HATPase_c"/>
    <property type="match status" value="1"/>
</dbReference>
<evidence type="ECO:0000313" key="11">
    <source>
        <dbReference type="Proteomes" id="UP000603545"/>
    </source>
</evidence>
<comment type="caution">
    <text evidence="10">The sequence shown here is derived from an EMBL/GenBank/DDBJ whole genome shotgun (WGS) entry which is preliminary data.</text>
</comment>
<name>A0A8J6T7G3_9BACT</name>
<dbReference type="Proteomes" id="UP000603545">
    <property type="component" value="Unassembled WGS sequence"/>
</dbReference>
<keyword evidence="4" id="KW-0597">Phosphoprotein</keyword>
<dbReference type="Gene3D" id="1.10.287.130">
    <property type="match status" value="1"/>
</dbReference>
<dbReference type="InterPro" id="IPR036097">
    <property type="entry name" value="HisK_dim/P_sf"/>
</dbReference>
<feature type="domain" description="HAMP" evidence="9">
    <location>
        <begin position="223"/>
        <end position="276"/>
    </location>
</feature>
<feature type="transmembrane region" description="Helical" evidence="7">
    <location>
        <begin position="38"/>
        <end position="62"/>
    </location>
</feature>
<dbReference type="GO" id="GO:0000155">
    <property type="term" value="F:phosphorelay sensor kinase activity"/>
    <property type="evidence" value="ECO:0007669"/>
    <property type="project" value="InterPro"/>
</dbReference>
<dbReference type="PROSITE" id="PS50109">
    <property type="entry name" value="HIS_KIN"/>
    <property type="match status" value="1"/>
</dbReference>
<gene>
    <name evidence="10" type="ORF">H8E80_03715</name>
</gene>
<keyword evidence="7" id="KW-0812">Transmembrane</keyword>